<feature type="compositionally biased region" description="Low complexity" evidence="1">
    <location>
        <begin position="73"/>
        <end position="93"/>
    </location>
</feature>
<accession>A0ABP0WA13</accession>
<proteinExistence type="predicted"/>
<feature type="region of interest" description="Disordered" evidence="1">
    <location>
        <begin position="1"/>
        <end position="104"/>
    </location>
</feature>
<feature type="compositionally biased region" description="Acidic residues" evidence="1">
    <location>
        <begin position="14"/>
        <end position="24"/>
    </location>
</feature>
<organism evidence="2 3">
    <name type="scientific">Sphagnum jensenii</name>
    <dbReference type="NCBI Taxonomy" id="128206"/>
    <lineage>
        <taxon>Eukaryota</taxon>
        <taxon>Viridiplantae</taxon>
        <taxon>Streptophyta</taxon>
        <taxon>Embryophyta</taxon>
        <taxon>Bryophyta</taxon>
        <taxon>Sphagnophytina</taxon>
        <taxon>Sphagnopsida</taxon>
        <taxon>Sphagnales</taxon>
        <taxon>Sphagnaceae</taxon>
        <taxon>Sphagnum</taxon>
    </lineage>
</organism>
<protein>
    <submittedName>
        <fullName evidence="2">Uncharacterized protein</fullName>
    </submittedName>
</protein>
<dbReference type="Proteomes" id="UP001497444">
    <property type="component" value="Chromosome 15"/>
</dbReference>
<keyword evidence="3" id="KW-1185">Reference proteome</keyword>
<dbReference type="EMBL" id="OZ020110">
    <property type="protein sequence ID" value="CAK9263324.1"/>
    <property type="molecule type" value="Genomic_DNA"/>
</dbReference>
<evidence type="ECO:0000313" key="2">
    <source>
        <dbReference type="EMBL" id="CAK9263324.1"/>
    </source>
</evidence>
<name>A0ABP0WA13_9BRYO</name>
<feature type="compositionally biased region" description="Basic and acidic residues" evidence="1">
    <location>
        <begin position="52"/>
        <end position="68"/>
    </location>
</feature>
<sequence>MNTKNDPAITRKEEEEEEEEEEDAALGLGFSPPAEPSRAEPSQAQVAAAKTGGDRRPRREKDASRIEENAEVASARAHARSSSSSRAPSFAQAVVRGAGTSVVR</sequence>
<reference evidence="2" key="1">
    <citation type="submission" date="2024-02" db="EMBL/GenBank/DDBJ databases">
        <authorList>
            <consortium name="ELIXIR-Norway"/>
            <consortium name="Elixir Norway"/>
        </authorList>
    </citation>
    <scope>NUCLEOTIDE SEQUENCE</scope>
</reference>
<gene>
    <name evidence="2" type="ORF">CSSPJE1EN1_LOCUS8802</name>
</gene>
<evidence type="ECO:0000256" key="1">
    <source>
        <dbReference type="SAM" id="MobiDB-lite"/>
    </source>
</evidence>
<evidence type="ECO:0000313" key="3">
    <source>
        <dbReference type="Proteomes" id="UP001497444"/>
    </source>
</evidence>